<dbReference type="PANTHER" id="PTHR30572">
    <property type="entry name" value="MEMBRANE COMPONENT OF TRANSPORTER-RELATED"/>
    <property type="match status" value="1"/>
</dbReference>
<dbReference type="STRING" id="1203610.HMPREF1536_04818"/>
<dbReference type="RefSeq" id="WP_028727312.1">
    <property type="nucleotide sequence ID" value="NZ_AUAE01000013.1"/>
</dbReference>
<reference evidence="9 10" key="1">
    <citation type="submission" date="2013-04" db="EMBL/GenBank/DDBJ databases">
        <title>The Genome Sequence of Parabacteroides gordonii DSM 23371.</title>
        <authorList>
            <consortium name="The Broad Institute Genomics Platform"/>
            <person name="Earl A."/>
            <person name="Ward D."/>
            <person name="Feldgarden M."/>
            <person name="Gevers D."/>
            <person name="Martens E."/>
            <person name="Sakamoto M."/>
            <person name="Benno Y."/>
            <person name="Suzuki N."/>
            <person name="Matsunaga N."/>
            <person name="Koshihara K."/>
            <person name="Seki M."/>
            <person name="Komiya H."/>
            <person name="Walker B."/>
            <person name="Young S."/>
            <person name="Zeng Q."/>
            <person name="Gargeya S."/>
            <person name="Fitzgerald M."/>
            <person name="Haas B."/>
            <person name="Abouelleil A."/>
            <person name="Allen A.W."/>
            <person name="Alvarado L."/>
            <person name="Arachchi H.M."/>
            <person name="Berlin A.M."/>
            <person name="Chapman S.B."/>
            <person name="Gainer-Dewar J."/>
            <person name="Goldberg J."/>
            <person name="Griggs A."/>
            <person name="Gujja S."/>
            <person name="Hansen M."/>
            <person name="Howarth C."/>
            <person name="Imamovic A."/>
            <person name="Ireland A."/>
            <person name="Larimer J."/>
            <person name="McCowan C."/>
            <person name="Murphy C."/>
            <person name="Pearson M."/>
            <person name="Poon T.W."/>
            <person name="Priest M."/>
            <person name="Roberts A."/>
            <person name="Saif S."/>
            <person name="Shea T."/>
            <person name="Sisk P."/>
            <person name="Sykes S."/>
            <person name="Wortman J."/>
            <person name="Nusbaum C."/>
            <person name="Birren B."/>
        </authorList>
    </citation>
    <scope>NUCLEOTIDE SEQUENCE [LARGE SCALE GENOMIC DNA]</scope>
    <source>
        <strain evidence="9 10">MS-1</strain>
    </source>
</reference>
<evidence type="ECO:0000256" key="6">
    <source>
        <dbReference type="SAM" id="Phobius"/>
    </source>
</evidence>
<dbReference type="PATRIC" id="fig|1203610.3.peg.4912"/>
<dbReference type="InterPro" id="IPR050250">
    <property type="entry name" value="Macrolide_Exporter_MacB"/>
</dbReference>
<gene>
    <name evidence="9" type="ORF">HMPREF1536_04818</name>
</gene>
<evidence type="ECO:0000313" key="10">
    <source>
        <dbReference type="Proteomes" id="UP000033035"/>
    </source>
</evidence>
<name>A0A0F5IS05_9BACT</name>
<keyword evidence="2" id="KW-1003">Cell membrane</keyword>
<evidence type="ECO:0000256" key="5">
    <source>
        <dbReference type="ARBA" id="ARBA00023136"/>
    </source>
</evidence>
<dbReference type="HOGENOM" id="CLU_008713_1_0_10"/>
<protein>
    <recommendedName>
        <fullName evidence="11">ABC3 transporter permease protein domain-containing protein</fullName>
    </recommendedName>
</protein>
<evidence type="ECO:0000259" key="8">
    <source>
        <dbReference type="Pfam" id="PF12704"/>
    </source>
</evidence>
<feature type="transmembrane region" description="Helical" evidence="6">
    <location>
        <begin position="656"/>
        <end position="680"/>
    </location>
</feature>
<dbReference type="AlphaFoldDB" id="A0A0F5IS05"/>
<keyword evidence="4 6" id="KW-1133">Transmembrane helix</keyword>
<dbReference type="PANTHER" id="PTHR30572:SF18">
    <property type="entry name" value="ABC-TYPE MACROLIDE FAMILY EXPORT SYSTEM PERMEASE COMPONENT 2"/>
    <property type="match status" value="1"/>
</dbReference>
<evidence type="ECO:0000256" key="3">
    <source>
        <dbReference type="ARBA" id="ARBA00022692"/>
    </source>
</evidence>
<evidence type="ECO:0000256" key="2">
    <source>
        <dbReference type="ARBA" id="ARBA00022475"/>
    </source>
</evidence>
<feature type="transmembrane region" description="Helical" evidence="6">
    <location>
        <begin position="277"/>
        <end position="297"/>
    </location>
</feature>
<feature type="transmembrane region" description="Helical" evidence="6">
    <location>
        <begin position="324"/>
        <end position="351"/>
    </location>
</feature>
<dbReference type="InterPro" id="IPR003838">
    <property type="entry name" value="ABC3_permease_C"/>
</dbReference>
<proteinExistence type="predicted"/>
<dbReference type="Pfam" id="PF12704">
    <property type="entry name" value="MacB_PCD"/>
    <property type="match status" value="1"/>
</dbReference>
<keyword evidence="10" id="KW-1185">Reference proteome</keyword>
<feature type="domain" description="ABC3 transporter permease C-terminal" evidence="7">
    <location>
        <begin position="283"/>
        <end position="399"/>
    </location>
</feature>
<feature type="transmembrane region" description="Helical" evidence="6">
    <location>
        <begin position="21"/>
        <end position="41"/>
    </location>
</feature>
<feature type="transmembrane region" description="Helical" evidence="6">
    <location>
        <begin position="701"/>
        <end position="726"/>
    </location>
</feature>
<dbReference type="InterPro" id="IPR025857">
    <property type="entry name" value="MacB_PCD"/>
</dbReference>
<evidence type="ECO:0000256" key="4">
    <source>
        <dbReference type="ARBA" id="ARBA00022989"/>
    </source>
</evidence>
<evidence type="ECO:0000259" key="7">
    <source>
        <dbReference type="Pfam" id="PF02687"/>
    </source>
</evidence>
<keyword evidence="5 6" id="KW-0472">Membrane</keyword>
<dbReference type="Proteomes" id="UP000033035">
    <property type="component" value="Unassembled WGS sequence"/>
</dbReference>
<sequence length="779" mass="87510">MNNVLNFNSFLKFLSKNKAYTAIDVFGLSISLMFVILITVYTAQELATDKFHENRDRIYVIGNESGPATALPIPYRLQDRYPEIEKVCPVIADYFNNWQVFYGDKKLKASMTCVDSTFFDFFSFKLLEGNRHQALQDSYNAVVSKTFANKMFGQDDPMGKSIRISDSTSVIVTGVIEDIRKSVLPPSDILIRIERVGEFNSGLTKTSYNNAGATAGFLMLHEGADLRGKIDDIHEFFKESFWPYQIDVWKEITITPLNELYFASFPYSSLQHGDRNFVLVLMSVGILILIFAIFNYINLTVAQAGQRAKEMATRRLLGSSRGELFLRLMLESLFLTLISFGLGLLLAMAAVPYADGLLNTHLYLTDLCTPGWIGIAAGVILLIGFLSGLLPALLISSSKPIEVVRGTFRRQTKMVFSKCFITFQNIITIATLAAALVMGLQISHMIKAPLGYNTKNILVAENQFNSDSERAAAVDKLRQLTCVKSIGFSNGTPFSGTNNLTGVYEGKSLSFQQMVLDSASFKMLGLEIKHDNQVASTNSWSWYLSERAFRDMDIPEDAKVFNLKDSEPSPILGVLKDFHLRRITDESSPIMLRFKDFNEPNSWPWHVLIEVEGNPYTAYNEVRKIFEDVTKVEFEGKYLDDQIQESFDSQIRLVKIVSIFAGIAILISLLGLLAMSTYFIQQRSQEVAVRKVFGSDNKAILMRLVGTFLNYVAIAFVIATPIIWYIMKQWLSDYSYRISLNPLIFIASGAFCLLISFVAVFVQSYYAANANPVDSIAGK</sequence>
<feature type="transmembrane region" description="Helical" evidence="6">
    <location>
        <begin position="371"/>
        <end position="394"/>
    </location>
</feature>
<dbReference type="GO" id="GO:0005886">
    <property type="term" value="C:plasma membrane"/>
    <property type="evidence" value="ECO:0007669"/>
    <property type="project" value="UniProtKB-SubCell"/>
</dbReference>
<dbReference type="GO" id="GO:0022857">
    <property type="term" value="F:transmembrane transporter activity"/>
    <property type="evidence" value="ECO:0007669"/>
    <property type="project" value="TreeGrafter"/>
</dbReference>
<keyword evidence="3 6" id="KW-0812">Transmembrane</keyword>
<evidence type="ECO:0008006" key="11">
    <source>
        <dbReference type="Google" id="ProtNLM"/>
    </source>
</evidence>
<comment type="caution">
    <text evidence="9">The sequence shown here is derived from an EMBL/GenBank/DDBJ whole genome shotgun (WGS) entry which is preliminary data.</text>
</comment>
<feature type="transmembrane region" description="Helical" evidence="6">
    <location>
        <begin position="738"/>
        <end position="762"/>
    </location>
</feature>
<accession>A0A0F5IS05</accession>
<feature type="transmembrane region" description="Helical" evidence="6">
    <location>
        <begin position="415"/>
        <end position="440"/>
    </location>
</feature>
<evidence type="ECO:0000313" key="9">
    <source>
        <dbReference type="EMBL" id="KKB48354.1"/>
    </source>
</evidence>
<feature type="domain" description="MacB-like periplasmic core" evidence="8">
    <location>
        <begin position="22"/>
        <end position="194"/>
    </location>
</feature>
<comment type="subcellular location">
    <subcellularLocation>
        <location evidence="1">Cell membrane</location>
        <topology evidence="1">Multi-pass membrane protein</topology>
    </subcellularLocation>
</comment>
<evidence type="ECO:0000256" key="1">
    <source>
        <dbReference type="ARBA" id="ARBA00004651"/>
    </source>
</evidence>
<organism evidence="9 10">
    <name type="scientific">Parabacteroides gordonii MS-1 = DSM 23371</name>
    <dbReference type="NCBI Taxonomy" id="1203610"/>
    <lineage>
        <taxon>Bacteria</taxon>
        <taxon>Pseudomonadati</taxon>
        <taxon>Bacteroidota</taxon>
        <taxon>Bacteroidia</taxon>
        <taxon>Bacteroidales</taxon>
        <taxon>Tannerellaceae</taxon>
        <taxon>Parabacteroides</taxon>
    </lineage>
</organism>
<feature type="domain" description="ABC3 transporter permease C-terminal" evidence="7">
    <location>
        <begin position="659"/>
        <end position="772"/>
    </location>
</feature>
<dbReference type="Pfam" id="PF02687">
    <property type="entry name" value="FtsX"/>
    <property type="match status" value="2"/>
</dbReference>
<dbReference type="EMBL" id="AQHW01000027">
    <property type="protein sequence ID" value="KKB48354.1"/>
    <property type="molecule type" value="Genomic_DNA"/>
</dbReference>